<dbReference type="SUPFAM" id="SSF53850">
    <property type="entry name" value="Periplasmic binding protein-like II"/>
    <property type="match status" value="1"/>
</dbReference>
<comment type="caution">
    <text evidence="2">The sequence shown here is derived from an EMBL/GenBank/DDBJ whole genome shotgun (WGS) entry which is preliminary data.</text>
</comment>
<name>A0ABU4S2E2_9GAMM</name>
<protein>
    <submittedName>
        <fullName evidence="2">Transporter substrate-binding domain-containing protein</fullName>
    </submittedName>
</protein>
<keyword evidence="1" id="KW-1133">Transmembrane helix</keyword>
<evidence type="ECO:0000256" key="1">
    <source>
        <dbReference type="SAM" id="Phobius"/>
    </source>
</evidence>
<keyword evidence="1" id="KW-0812">Transmembrane</keyword>
<reference evidence="2 3" key="1">
    <citation type="submission" date="2023-11" db="EMBL/GenBank/DDBJ databases">
        <title>Gilvimarinus fulvus sp. nov., isolated from the surface of Kelp.</title>
        <authorList>
            <person name="Sun Y.Y."/>
            <person name="Gong Y."/>
            <person name="Du Z.J."/>
        </authorList>
    </citation>
    <scope>NUCLEOTIDE SEQUENCE [LARGE SCALE GENOMIC DNA]</scope>
    <source>
        <strain evidence="2 3">SDUM040013</strain>
    </source>
</reference>
<keyword evidence="1" id="KW-0472">Membrane</keyword>
<dbReference type="Proteomes" id="UP001273505">
    <property type="component" value="Unassembled WGS sequence"/>
</dbReference>
<dbReference type="Gene3D" id="3.40.190.10">
    <property type="entry name" value="Periplasmic binding protein-like II"/>
    <property type="match status" value="2"/>
</dbReference>
<feature type="transmembrane region" description="Helical" evidence="1">
    <location>
        <begin position="7"/>
        <end position="27"/>
    </location>
</feature>
<evidence type="ECO:0000313" key="3">
    <source>
        <dbReference type="Proteomes" id="UP001273505"/>
    </source>
</evidence>
<evidence type="ECO:0000313" key="2">
    <source>
        <dbReference type="EMBL" id="MDX6851354.1"/>
    </source>
</evidence>
<organism evidence="2 3">
    <name type="scientific">Gilvimarinus gilvus</name>
    <dbReference type="NCBI Taxonomy" id="3058038"/>
    <lineage>
        <taxon>Bacteria</taxon>
        <taxon>Pseudomonadati</taxon>
        <taxon>Pseudomonadota</taxon>
        <taxon>Gammaproteobacteria</taxon>
        <taxon>Cellvibrionales</taxon>
        <taxon>Cellvibrionaceae</taxon>
        <taxon>Gilvimarinus</taxon>
    </lineage>
</organism>
<dbReference type="RefSeq" id="WP_302723678.1">
    <property type="nucleotide sequence ID" value="NZ_JAULRU010000675.1"/>
</dbReference>
<gene>
    <name evidence="2" type="ORF">SCD92_18405</name>
</gene>
<dbReference type="EMBL" id="JAXAFO010000051">
    <property type="protein sequence ID" value="MDX6851354.1"/>
    <property type="molecule type" value="Genomic_DNA"/>
</dbReference>
<sequence>MLLHITISYWGLVYLVKLTVSIIWGLLLSTYTSATSIVTEPIDGVHDQYCLDLLRAILSYDDEAHSIAHYERSSSQNRNVAYLQNNIVDVIWIATSEEYEQRLLPIRIPLFKGLLGQRLLVINKADADAIADVSTIADLKRFSMGQGLGWIDAEILRSNGFTVRTAFNHEQLYSMLKGNRFDALPRGLHEPWEELEHYKKDNLVVEQTLILSYTLPMYFFVNKENQALANLIESNFKKMIDDGAFEKYFLEHPKIRNALEKSNLSARRVISLKNPFLPKKTPLSNDGYWYNP</sequence>
<accession>A0ABU4S2E2</accession>
<proteinExistence type="predicted"/>
<keyword evidence="3" id="KW-1185">Reference proteome</keyword>